<name>A0A9P7FY94_9AGAR</name>
<feature type="compositionally biased region" description="Low complexity" evidence="1">
    <location>
        <begin position="144"/>
        <end position="155"/>
    </location>
</feature>
<evidence type="ECO:0000313" key="3">
    <source>
        <dbReference type="Proteomes" id="UP000717328"/>
    </source>
</evidence>
<sequence length="451" mass="48818">MDTTDNSTSGSKYLPLHGAIRTLHRRRGIHKHASNLKDLCVWSGPQIPTTVVPVYSSDDGTGSTTTNQDMRPPPHSAPASFFGTGTSVTGYAGRVQEEIENLRAACARAMGRERRERGSWKAHCAAQIQSRGRDVFGGERSSRRSSASSSAGGRAVHSPGDKSRSLSPASWSGSSSSSNSVHLLPESPAFRSRKSSWASSSSSSLHSHSPAPSSSATAFSNDLDGPSAWLRSYIQEDEDSLSEPEVVSRAPTFTPPTRCHSAPPILSRSNVALLPRPPPPLPASSKNDDGRYQYHAPGYSAVELPVFDSDDDEEFVVETEEQFALSPTTQEHRLLLGPRAGVGQGEERRPLVRFGQKHIDVLFITTAAKAAEVEWEGEGEGGEIKCRICLRWFEDNPGCPEASRAAVLGTFPGDAPWDELFDHCTFTHPIELGRVARTSAEELAHRRIVGI</sequence>
<feature type="region of interest" description="Disordered" evidence="1">
    <location>
        <begin position="197"/>
        <end position="220"/>
    </location>
</feature>
<reference evidence="2" key="2">
    <citation type="submission" date="2021-10" db="EMBL/GenBank/DDBJ databases">
        <title>Phylogenomics reveals ancestral predisposition of the termite-cultivated fungus Termitomyces towards a domesticated lifestyle.</title>
        <authorList>
            <person name="Auxier B."/>
            <person name="Grum-Grzhimaylo A."/>
            <person name="Cardenas M.E."/>
            <person name="Lodge J.D."/>
            <person name="Laessoe T."/>
            <person name="Pedersen O."/>
            <person name="Smith M.E."/>
            <person name="Kuyper T.W."/>
            <person name="Franco-Molano E.A."/>
            <person name="Baroni T.J."/>
            <person name="Aanen D.K."/>
        </authorList>
    </citation>
    <scope>NUCLEOTIDE SEQUENCE</scope>
    <source>
        <strain evidence="2">D49</strain>
    </source>
</reference>
<proteinExistence type="predicted"/>
<reference evidence="2" key="1">
    <citation type="submission" date="2021-02" db="EMBL/GenBank/DDBJ databases">
        <authorList>
            <person name="Nieuwenhuis M."/>
            <person name="Van De Peppel L.J.J."/>
        </authorList>
    </citation>
    <scope>NUCLEOTIDE SEQUENCE</scope>
    <source>
        <strain evidence="2">D49</strain>
    </source>
</reference>
<feature type="region of interest" description="Disordered" evidence="1">
    <location>
        <begin position="58"/>
        <end position="83"/>
    </location>
</feature>
<comment type="caution">
    <text evidence="2">The sequence shown here is derived from an EMBL/GenBank/DDBJ whole genome shotgun (WGS) entry which is preliminary data.</text>
</comment>
<evidence type="ECO:0000313" key="2">
    <source>
        <dbReference type="EMBL" id="KAG5637282.1"/>
    </source>
</evidence>
<protein>
    <submittedName>
        <fullName evidence="2">Uncharacterized protein</fullName>
    </submittedName>
</protein>
<feature type="compositionally biased region" description="Low complexity" evidence="1">
    <location>
        <begin position="165"/>
        <end position="180"/>
    </location>
</feature>
<feature type="compositionally biased region" description="Basic and acidic residues" evidence="1">
    <location>
        <begin position="131"/>
        <end position="142"/>
    </location>
</feature>
<feature type="region of interest" description="Disordered" evidence="1">
    <location>
        <begin position="269"/>
        <end position="288"/>
    </location>
</feature>
<feature type="region of interest" description="Disordered" evidence="1">
    <location>
        <begin position="238"/>
        <end position="264"/>
    </location>
</feature>
<keyword evidence="3" id="KW-1185">Reference proteome</keyword>
<dbReference type="EMBL" id="JABCKI010005843">
    <property type="protein sequence ID" value="KAG5637282.1"/>
    <property type="molecule type" value="Genomic_DNA"/>
</dbReference>
<accession>A0A9P7FY94</accession>
<gene>
    <name evidence="2" type="ORF">H0H81_005116</name>
</gene>
<dbReference type="OrthoDB" id="3066809at2759"/>
<dbReference type="AlphaFoldDB" id="A0A9P7FY94"/>
<dbReference type="Proteomes" id="UP000717328">
    <property type="component" value="Unassembled WGS sequence"/>
</dbReference>
<feature type="region of interest" description="Disordered" evidence="1">
    <location>
        <begin position="112"/>
        <end position="183"/>
    </location>
</feature>
<evidence type="ECO:0000256" key="1">
    <source>
        <dbReference type="SAM" id="MobiDB-lite"/>
    </source>
</evidence>
<organism evidence="2 3">
    <name type="scientific">Sphagnurus paluster</name>
    <dbReference type="NCBI Taxonomy" id="117069"/>
    <lineage>
        <taxon>Eukaryota</taxon>
        <taxon>Fungi</taxon>
        <taxon>Dikarya</taxon>
        <taxon>Basidiomycota</taxon>
        <taxon>Agaricomycotina</taxon>
        <taxon>Agaricomycetes</taxon>
        <taxon>Agaricomycetidae</taxon>
        <taxon>Agaricales</taxon>
        <taxon>Tricholomatineae</taxon>
        <taxon>Lyophyllaceae</taxon>
        <taxon>Sphagnurus</taxon>
    </lineage>
</organism>